<dbReference type="Proteomes" id="UP000237104">
    <property type="component" value="Unassembled WGS sequence"/>
</dbReference>
<dbReference type="Pfam" id="PF07336">
    <property type="entry name" value="ABATE"/>
    <property type="match status" value="1"/>
</dbReference>
<evidence type="ECO:0000313" key="3">
    <source>
        <dbReference type="Proteomes" id="UP000237104"/>
    </source>
</evidence>
<proteinExistence type="predicted"/>
<name>A0A2S3Z5R9_9MICO</name>
<sequence length="203" mass="22007">MSTSPARTEFPTVAGHPALDLVDTVHWRLDADRSTDTLGSYDDVIAWCEQFGLLACDPQQLRRLAASAPKAAALEYTAVIELREAIYSAIFESSAKAAGVIAREYISALDRSSLVRAADGATWSWRTPADLSGPRAAVAEIAHALILSDLSGARQCGDDACGWVYLDTSPRHNRVWCTSAGCGNRNRVARHQAKRKPTKSLDH</sequence>
<accession>A0A2S3Z5R9</accession>
<comment type="caution">
    <text evidence="2">The sequence shown here is derived from an EMBL/GenBank/DDBJ whole genome shotgun (WGS) entry which is preliminary data.</text>
</comment>
<dbReference type="AlphaFoldDB" id="A0A2S3Z5R9"/>
<protein>
    <recommendedName>
        <fullName evidence="1">Zinc finger CGNR domain-containing protein</fullName>
    </recommendedName>
</protein>
<dbReference type="InterPro" id="IPR021005">
    <property type="entry name" value="Znf_CGNR"/>
</dbReference>
<dbReference type="InterPro" id="IPR023286">
    <property type="entry name" value="ABATE_dom_sf"/>
</dbReference>
<dbReference type="PANTHER" id="PTHR35525:SF3">
    <property type="entry name" value="BLL6575 PROTEIN"/>
    <property type="match status" value="1"/>
</dbReference>
<evidence type="ECO:0000313" key="2">
    <source>
        <dbReference type="EMBL" id="POH59588.1"/>
    </source>
</evidence>
<reference evidence="2 3" key="1">
    <citation type="submission" date="2018-01" db="EMBL/GenBank/DDBJ databases">
        <title>Cryobacterium sp. nov., from glaciers in China.</title>
        <authorList>
            <person name="Liu Q."/>
            <person name="Xin Y.-H."/>
        </authorList>
    </citation>
    <scope>NUCLEOTIDE SEQUENCE [LARGE SCALE GENOMIC DNA]</scope>
    <source>
        <strain evidence="2 3">TMB1-8</strain>
    </source>
</reference>
<dbReference type="SUPFAM" id="SSF160904">
    <property type="entry name" value="Jann2411-like"/>
    <property type="match status" value="1"/>
</dbReference>
<dbReference type="OrthoDB" id="123307at2"/>
<dbReference type="Gene3D" id="1.10.3300.10">
    <property type="entry name" value="Jann2411-like domain"/>
    <property type="match status" value="1"/>
</dbReference>
<gene>
    <name evidence="2" type="ORF">C3B59_16955</name>
</gene>
<dbReference type="InterPro" id="IPR010852">
    <property type="entry name" value="ABATE"/>
</dbReference>
<dbReference type="EMBL" id="PPXF01000065">
    <property type="protein sequence ID" value="POH59588.1"/>
    <property type="molecule type" value="Genomic_DNA"/>
</dbReference>
<dbReference type="Pfam" id="PF11706">
    <property type="entry name" value="zf-CGNR"/>
    <property type="match status" value="1"/>
</dbReference>
<organism evidence="2 3">
    <name type="scientific">Cryobacterium zongtaii</name>
    <dbReference type="NCBI Taxonomy" id="1259217"/>
    <lineage>
        <taxon>Bacteria</taxon>
        <taxon>Bacillati</taxon>
        <taxon>Actinomycetota</taxon>
        <taxon>Actinomycetes</taxon>
        <taxon>Micrococcales</taxon>
        <taxon>Microbacteriaceae</taxon>
        <taxon>Cryobacterium</taxon>
    </lineage>
</organism>
<dbReference type="RefSeq" id="WP_103432374.1">
    <property type="nucleotide sequence ID" value="NZ_PPXF01000065.1"/>
</dbReference>
<evidence type="ECO:0000259" key="1">
    <source>
        <dbReference type="Pfam" id="PF11706"/>
    </source>
</evidence>
<dbReference type="PANTHER" id="PTHR35525">
    <property type="entry name" value="BLL6575 PROTEIN"/>
    <property type="match status" value="1"/>
</dbReference>
<feature type="domain" description="Zinc finger CGNR" evidence="1">
    <location>
        <begin position="154"/>
        <end position="195"/>
    </location>
</feature>